<feature type="compositionally biased region" description="Basic and acidic residues" evidence="1">
    <location>
        <begin position="16"/>
        <end position="32"/>
    </location>
</feature>
<keyword evidence="3" id="KW-1185">Reference proteome</keyword>
<feature type="region of interest" description="Disordered" evidence="1">
    <location>
        <begin position="1"/>
        <end position="32"/>
    </location>
</feature>
<evidence type="ECO:0000313" key="3">
    <source>
        <dbReference type="Proteomes" id="UP000479190"/>
    </source>
</evidence>
<name>A0A6H5J6X5_9HYME</name>
<evidence type="ECO:0000313" key="2">
    <source>
        <dbReference type="EMBL" id="CAB0044307.1"/>
    </source>
</evidence>
<proteinExistence type="predicted"/>
<organism evidence="2 3">
    <name type="scientific">Trichogramma brassicae</name>
    <dbReference type="NCBI Taxonomy" id="86971"/>
    <lineage>
        <taxon>Eukaryota</taxon>
        <taxon>Metazoa</taxon>
        <taxon>Ecdysozoa</taxon>
        <taxon>Arthropoda</taxon>
        <taxon>Hexapoda</taxon>
        <taxon>Insecta</taxon>
        <taxon>Pterygota</taxon>
        <taxon>Neoptera</taxon>
        <taxon>Endopterygota</taxon>
        <taxon>Hymenoptera</taxon>
        <taxon>Apocrita</taxon>
        <taxon>Proctotrupomorpha</taxon>
        <taxon>Chalcidoidea</taxon>
        <taxon>Trichogrammatidae</taxon>
        <taxon>Trichogramma</taxon>
    </lineage>
</organism>
<protein>
    <submittedName>
        <fullName evidence="2">Uncharacterized protein</fullName>
    </submittedName>
</protein>
<dbReference type="EMBL" id="CADCXV010001427">
    <property type="protein sequence ID" value="CAB0044307.1"/>
    <property type="molecule type" value="Genomic_DNA"/>
</dbReference>
<accession>A0A6H5J6X5</accession>
<dbReference type="Proteomes" id="UP000479190">
    <property type="component" value="Unassembled WGS sequence"/>
</dbReference>
<gene>
    <name evidence="2" type="ORF">TBRA_LOCUS15895</name>
</gene>
<reference evidence="2 3" key="1">
    <citation type="submission" date="2020-02" db="EMBL/GenBank/DDBJ databases">
        <authorList>
            <person name="Ferguson B K."/>
        </authorList>
    </citation>
    <scope>NUCLEOTIDE SEQUENCE [LARGE SCALE GENOMIC DNA]</scope>
</reference>
<evidence type="ECO:0000256" key="1">
    <source>
        <dbReference type="SAM" id="MobiDB-lite"/>
    </source>
</evidence>
<dbReference type="AlphaFoldDB" id="A0A6H5J6X5"/>
<sequence length="560" mass="64767">MKSSPAAQRGSRHHRCENEVTQREVPRGDREPTLQLARTATRSKARVYNTRLHRVFKALRGIARFRALGSVLYKPKVCVYAYTRCADVHRALQIQHLQAFFQVPWLVLLQANAPQTHVPQLMIISQQIIGCCWRPASKSLVVPIVEKIDSTPSRKDVYRRLDDTHRVTSKIYAVKRFDAVLEYVSDFTRRKMIAELQDHNTPVVRDSALPAASMDGFDDIVKKFFELRLEIPMASLSSNFSMCLAVALDHKRVTEFLLQQDEPLLTNISFESLQIRLRGERKDDARVESAQSEPGIRSGVIDEYKSKLDTADAARTRLSQCDVFVQVSRSNNTSRFAHISFQYVLQRRSVNNKERSRRLWQVVLAKKHTNGASHHRTTPREAANRRWPPPCCDSIVPKLRLICFLSKSNSTVKYYECITEVERERTRETLQYGLHSPELSNRWRFCALPSAALISIISSMCKIFLSVYTVCIPLRGFSDCFGCVISARLLAQFSSASNRERLYYIPVRQREKCRRGYIHSYLYLPSVRARSNIIYARVCNKYNETRRAHLCRYSQLQRRQ</sequence>